<accession>A0A9P0HG57</accession>
<sequence length="77" mass="9018">MTRKSLSRLHHSDDAIRIPYLANRRILRSLLPSTLLLQHNVFSSLSGFVRKGRFGEKKVREKEKNGRLKCSGWRLRT</sequence>
<evidence type="ECO:0000313" key="1">
    <source>
        <dbReference type="EMBL" id="CAH1401209.1"/>
    </source>
</evidence>
<dbReference type="Proteomes" id="UP001152798">
    <property type="component" value="Chromosome 5"/>
</dbReference>
<proteinExistence type="predicted"/>
<organism evidence="1 2">
    <name type="scientific">Nezara viridula</name>
    <name type="common">Southern green stink bug</name>
    <name type="synonym">Cimex viridulus</name>
    <dbReference type="NCBI Taxonomy" id="85310"/>
    <lineage>
        <taxon>Eukaryota</taxon>
        <taxon>Metazoa</taxon>
        <taxon>Ecdysozoa</taxon>
        <taxon>Arthropoda</taxon>
        <taxon>Hexapoda</taxon>
        <taxon>Insecta</taxon>
        <taxon>Pterygota</taxon>
        <taxon>Neoptera</taxon>
        <taxon>Paraneoptera</taxon>
        <taxon>Hemiptera</taxon>
        <taxon>Heteroptera</taxon>
        <taxon>Panheteroptera</taxon>
        <taxon>Pentatomomorpha</taxon>
        <taxon>Pentatomoidea</taxon>
        <taxon>Pentatomidae</taxon>
        <taxon>Pentatominae</taxon>
        <taxon>Nezara</taxon>
    </lineage>
</organism>
<name>A0A9P0HG57_NEZVI</name>
<evidence type="ECO:0000313" key="2">
    <source>
        <dbReference type="Proteomes" id="UP001152798"/>
    </source>
</evidence>
<keyword evidence="2" id="KW-1185">Reference proteome</keyword>
<dbReference type="EMBL" id="OV725081">
    <property type="protein sequence ID" value="CAH1401209.1"/>
    <property type="molecule type" value="Genomic_DNA"/>
</dbReference>
<dbReference type="AlphaFoldDB" id="A0A9P0HG57"/>
<reference evidence="1" key="1">
    <citation type="submission" date="2022-01" db="EMBL/GenBank/DDBJ databases">
        <authorList>
            <person name="King R."/>
        </authorList>
    </citation>
    <scope>NUCLEOTIDE SEQUENCE</scope>
</reference>
<gene>
    <name evidence="1" type="ORF">NEZAVI_LOCUS10283</name>
</gene>
<protein>
    <submittedName>
        <fullName evidence="1">Uncharacterized protein</fullName>
    </submittedName>
</protein>